<dbReference type="AlphaFoldDB" id="A0A0C9UGY4"/>
<dbReference type="HOGENOM" id="CLU_1403251_0_0_1"/>
<gene>
    <name evidence="3" type="ORF">M422DRAFT_785871</name>
</gene>
<dbReference type="SUPFAM" id="SSF50370">
    <property type="entry name" value="Ricin B-like lectins"/>
    <property type="match status" value="1"/>
</dbReference>
<name>A0A0C9UGY4_SPHS4</name>
<accession>A0A0C9UGY4</accession>
<organism evidence="3 4">
    <name type="scientific">Sphaerobolus stellatus (strain SS14)</name>
    <dbReference type="NCBI Taxonomy" id="990650"/>
    <lineage>
        <taxon>Eukaryota</taxon>
        <taxon>Fungi</taxon>
        <taxon>Dikarya</taxon>
        <taxon>Basidiomycota</taxon>
        <taxon>Agaricomycotina</taxon>
        <taxon>Agaricomycetes</taxon>
        <taxon>Phallomycetidae</taxon>
        <taxon>Geastrales</taxon>
        <taxon>Sphaerobolaceae</taxon>
        <taxon>Sphaerobolus</taxon>
    </lineage>
</organism>
<dbReference type="Proteomes" id="UP000054279">
    <property type="component" value="Unassembled WGS sequence"/>
</dbReference>
<dbReference type="InterPro" id="IPR035992">
    <property type="entry name" value="Ricin_B-like_lectins"/>
</dbReference>
<protein>
    <recommendedName>
        <fullName evidence="2">Ricin B lectin domain-containing protein</fullName>
    </recommendedName>
</protein>
<feature type="compositionally biased region" description="Low complexity" evidence="1">
    <location>
        <begin position="143"/>
        <end position="164"/>
    </location>
</feature>
<feature type="compositionally biased region" description="Gly residues" evidence="1">
    <location>
        <begin position="165"/>
        <end position="178"/>
    </location>
</feature>
<feature type="region of interest" description="Disordered" evidence="1">
    <location>
        <begin position="143"/>
        <end position="194"/>
    </location>
</feature>
<dbReference type="InterPro" id="IPR000772">
    <property type="entry name" value="Ricin_B_lectin"/>
</dbReference>
<proteinExistence type="predicted"/>
<feature type="domain" description="Ricin B lectin" evidence="2">
    <location>
        <begin position="3"/>
        <end position="65"/>
    </location>
</feature>
<dbReference type="EMBL" id="KN837491">
    <property type="protein sequence ID" value="KIJ24425.1"/>
    <property type="molecule type" value="Genomic_DNA"/>
</dbReference>
<reference evidence="3 4" key="1">
    <citation type="submission" date="2014-06" db="EMBL/GenBank/DDBJ databases">
        <title>Evolutionary Origins and Diversification of the Mycorrhizal Mutualists.</title>
        <authorList>
            <consortium name="DOE Joint Genome Institute"/>
            <consortium name="Mycorrhizal Genomics Consortium"/>
            <person name="Kohler A."/>
            <person name="Kuo A."/>
            <person name="Nagy L.G."/>
            <person name="Floudas D."/>
            <person name="Copeland A."/>
            <person name="Barry K.W."/>
            <person name="Cichocki N."/>
            <person name="Veneault-Fourrey C."/>
            <person name="LaButti K."/>
            <person name="Lindquist E.A."/>
            <person name="Lipzen A."/>
            <person name="Lundell T."/>
            <person name="Morin E."/>
            <person name="Murat C."/>
            <person name="Riley R."/>
            <person name="Ohm R."/>
            <person name="Sun H."/>
            <person name="Tunlid A."/>
            <person name="Henrissat B."/>
            <person name="Grigoriev I.V."/>
            <person name="Hibbett D.S."/>
            <person name="Martin F."/>
        </authorList>
    </citation>
    <scope>NUCLEOTIDE SEQUENCE [LARGE SCALE GENOMIC DNA]</scope>
    <source>
        <strain evidence="3 4">SS14</strain>
    </source>
</reference>
<dbReference type="Pfam" id="PF14200">
    <property type="entry name" value="RicinB_lectin_2"/>
    <property type="match status" value="1"/>
</dbReference>
<evidence type="ECO:0000259" key="2">
    <source>
        <dbReference type="Pfam" id="PF14200"/>
    </source>
</evidence>
<dbReference type="OrthoDB" id="3255849at2759"/>
<dbReference type="Gene3D" id="2.80.10.50">
    <property type="match status" value="1"/>
</dbReference>
<keyword evidence="4" id="KW-1185">Reference proteome</keyword>
<sequence length="194" mass="21161">MIQNGTYFISAVAQGTYMQFSDGSSGTNLTSWRFSGKEEQMWEFTSVITNDSDRPAYYILNVKYQNYAFWEGQPGSGQRFIFANQVTSLWYTEQINGSYTISPFPDFTYSWNVQNADNGNDINMIIYVGKSLFNIGNATQVNPSSNVTSNSNGPSSNGTSSTDGTSGGSTGKPGGGGLDETDRDNRNQAAPFAQ</sequence>
<evidence type="ECO:0000256" key="1">
    <source>
        <dbReference type="SAM" id="MobiDB-lite"/>
    </source>
</evidence>
<evidence type="ECO:0000313" key="3">
    <source>
        <dbReference type="EMBL" id="KIJ24425.1"/>
    </source>
</evidence>
<evidence type="ECO:0000313" key="4">
    <source>
        <dbReference type="Proteomes" id="UP000054279"/>
    </source>
</evidence>